<dbReference type="GO" id="GO:0008146">
    <property type="term" value="F:sulfotransferase activity"/>
    <property type="evidence" value="ECO:0007669"/>
    <property type="project" value="TreeGrafter"/>
</dbReference>
<dbReference type="GO" id="GO:0005524">
    <property type="term" value="F:ATP binding"/>
    <property type="evidence" value="ECO:0007669"/>
    <property type="project" value="UniProtKB-KW"/>
</dbReference>
<dbReference type="InterPro" id="IPR035985">
    <property type="entry name" value="Ubiquitin-activating_enz"/>
</dbReference>
<evidence type="ECO:0000256" key="8">
    <source>
        <dbReference type="ARBA" id="ARBA00066884"/>
    </source>
</evidence>
<dbReference type="NCBIfam" id="NF004281">
    <property type="entry name" value="PRK05690.1"/>
    <property type="match status" value="1"/>
</dbReference>
<dbReference type="CDD" id="cd00757">
    <property type="entry name" value="ThiF_MoeB_HesA_family"/>
    <property type="match status" value="1"/>
</dbReference>
<feature type="transmembrane region" description="Helical" evidence="13">
    <location>
        <begin position="34"/>
        <end position="61"/>
    </location>
</feature>
<keyword evidence="13" id="KW-0812">Transmembrane</keyword>
<evidence type="ECO:0000313" key="16">
    <source>
        <dbReference type="Proteomes" id="UP000623250"/>
    </source>
</evidence>
<keyword evidence="4" id="KW-0067">ATP-binding</keyword>
<dbReference type="PANTHER" id="PTHR10953">
    <property type="entry name" value="UBIQUITIN-ACTIVATING ENZYME E1"/>
    <property type="match status" value="1"/>
</dbReference>
<gene>
    <name evidence="15" type="ORF">JDN41_15775</name>
</gene>
<reference evidence="15 16" key="1">
    <citation type="submission" date="2020-12" db="EMBL/GenBank/DDBJ databases">
        <title>Revised draft genomes of Rhodomicrobium vannielii ATCC 17100 and Rhodomicrobium udaipurense JA643.</title>
        <authorList>
            <person name="Conners E.M."/>
            <person name="Davenport E.J."/>
            <person name="Bose A."/>
        </authorList>
    </citation>
    <scope>NUCLEOTIDE SEQUENCE [LARGE SCALE GENOMIC DNA]</scope>
    <source>
        <strain evidence="15 16">JA643</strain>
    </source>
</reference>
<keyword evidence="16" id="KW-1185">Reference proteome</keyword>
<dbReference type="GO" id="GO:0008641">
    <property type="term" value="F:ubiquitin-like modifier activating enzyme activity"/>
    <property type="evidence" value="ECO:0007669"/>
    <property type="project" value="InterPro"/>
</dbReference>
<evidence type="ECO:0000256" key="10">
    <source>
        <dbReference type="ARBA" id="ARBA00075110"/>
    </source>
</evidence>
<evidence type="ECO:0000259" key="14">
    <source>
        <dbReference type="Pfam" id="PF00899"/>
    </source>
</evidence>
<dbReference type="InterPro" id="IPR000594">
    <property type="entry name" value="ThiF_NAD_FAD-bd"/>
</dbReference>
<evidence type="ECO:0000256" key="6">
    <source>
        <dbReference type="ARBA" id="ARBA00055169"/>
    </source>
</evidence>
<keyword evidence="13" id="KW-1133">Transmembrane helix</keyword>
<keyword evidence="2" id="KW-0808">Transferase</keyword>
<name>A0A8I1GGW1_9HYPH</name>
<evidence type="ECO:0000256" key="13">
    <source>
        <dbReference type="SAM" id="Phobius"/>
    </source>
</evidence>
<sequence>MTTLSPEEIERYKRHLLVKNIGGQGQQRLKAARVLIVGAGGLGSPLLMYLAAAGVGALGIIDDDRVSLGNLQRQVAYRTDDIGALKTERAAALVHALNPHVEVEAMPFRLTAENALSVVSRYDIVADGSDNFATRYLVNDACYFARKPLVFAALGQMEGYVSTFRAFEMDESGTPRPSYRDLFPEPPAPGEIPSCEEAGVLGPVTGVIGTLQAVEVVKAILGLEGTLVGRLLIYDALVGRFQTIALKWDANNPLTGLAPSIRDLTVHAADSEQRA</sequence>
<evidence type="ECO:0000256" key="3">
    <source>
        <dbReference type="ARBA" id="ARBA00022741"/>
    </source>
</evidence>
<evidence type="ECO:0000256" key="11">
    <source>
        <dbReference type="ARBA" id="ARBA00075328"/>
    </source>
</evidence>
<feature type="domain" description="THIF-type NAD/FAD binding fold" evidence="14">
    <location>
        <begin position="12"/>
        <end position="247"/>
    </location>
</feature>
<evidence type="ECO:0000256" key="9">
    <source>
        <dbReference type="ARBA" id="ARBA00073635"/>
    </source>
</evidence>
<keyword evidence="3" id="KW-0547">Nucleotide-binding</keyword>
<dbReference type="GO" id="GO:0004792">
    <property type="term" value="F:thiosulfate-cyanide sulfurtransferase activity"/>
    <property type="evidence" value="ECO:0007669"/>
    <property type="project" value="TreeGrafter"/>
</dbReference>
<dbReference type="PANTHER" id="PTHR10953:SF102">
    <property type="entry name" value="ADENYLYLTRANSFERASE AND SULFURTRANSFERASE MOCS3"/>
    <property type="match status" value="1"/>
</dbReference>
<comment type="catalytic activity">
    <reaction evidence="5">
        <text>[molybdopterin-synthase sulfur-carrier protein]-C-terminal Gly-Gly + ATP + H(+) = [molybdopterin-synthase sulfur-carrier protein]-C-terminal Gly-Gly-AMP + diphosphate</text>
        <dbReference type="Rhea" id="RHEA:43616"/>
        <dbReference type="Rhea" id="RHEA-COMP:12159"/>
        <dbReference type="Rhea" id="RHEA-COMP:12202"/>
        <dbReference type="ChEBI" id="CHEBI:15378"/>
        <dbReference type="ChEBI" id="CHEBI:30616"/>
        <dbReference type="ChEBI" id="CHEBI:33019"/>
        <dbReference type="ChEBI" id="CHEBI:90618"/>
        <dbReference type="ChEBI" id="CHEBI:90778"/>
        <dbReference type="EC" id="2.7.7.80"/>
    </reaction>
</comment>
<dbReference type="EMBL" id="JAEMUK010000083">
    <property type="protein sequence ID" value="MBJ7545014.1"/>
    <property type="molecule type" value="Genomic_DNA"/>
</dbReference>
<dbReference type="GO" id="GO:0061605">
    <property type="term" value="F:molybdopterin-synthase adenylyltransferase activity"/>
    <property type="evidence" value="ECO:0007669"/>
    <property type="project" value="UniProtKB-EC"/>
</dbReference>
<comment type="function">
    <text evidence="6">Catalyzes the adenylation by ATP of the carboxyl group of the C-terminal glycine of sulfur carrier protein MoaD.</text>
</comment>
<organism evidence="15 16">
    <name type="scientific">Rhodomicrobium udaipurense</name>
    <dbReference type="NCBI Taxonomy" id="1202716"/>
    <lineage>
        <taxon>Bacteria</taxon>
        <taxon>Pseudomonadati</taxon>
        <taxon>Pseudomonadota</taxon>
        <taxon>Alphaproteobacteria</taxon>
        <taxon>Hyphomicrobiales</taxon>
        <taxon>Hyphomicrobiaceae</taxon>
        <taxon>Rhodomicrobium</taxon>
    </lineage>
</organism>
<evidence type="ECO:0000313" key="15">
    <source>
        <dbReference type="EMBL" id="MBJ7545014.1"/>
    </source>
</evidence>
<comment type="subunit">
    <text evidence="7">Homodimer. Forms a stable heterotetrameric complex of 2 MoeB and 2 MoaD during adenylation of MoaD.</text>
</comment>
<dbReference type="EC" id="2.7.7.80" evidence="8"/>
<dbReference type="Proteomes" id="UP000623250">
    <property type="component" value="Unassembled WGS sequence"/>
</dbReference>
<dbReference type="AlphaFoldDB" id="A0A8I1GGW1"/>
<dbReference type="GO" id="GO:0005829">
    <property type="term" value="C:cytosol"/>
    <property type="evidence" value="ECO:0007669"/>
    <property type="project" value="TreeGrafter"/>
</dbReference>
<dbReference type="FunFam" id="3.40.50.720:FF:000033">
    <property type="entry name" value="Adenylyltransferase and sulfurtransferase MOCS3"/>
    <property type="match status" value="1"/>
</dbReference>
<evidence type="ECO:0000256" key="4">
    <source>
        <dbReference type="ARBA" id="ARBA00022840"/>
    </source>
</evidence>
<evidence type="ECO:0000256" key="12">
    <source>
        <dbReference type="ARBA" id="ARBA00078531"/>
    </source>
</evidence>
<protein>
    <recommendedName>
        <fullName evidence="9">Molybdopterin-synthase adenylyltransferase</fullName>
        <ecNumber evidence="8">2.7.7.80</ecNumber>
    </recommendedName>
    <alternativeName>
        <fullName evidence="12">MoaD protein adenylase</fullName>
    </alternativeName>
    <alternativeName>
        <fullName evidence="10">Molybdopterin-converting factor subunit 1 adenylase</fullName>
    </alternativeName>
    <alternativeName>
        <fullName evidence="11">Sulfur carrier protein MoaD adenylyltransferase</fullName>
    </alternativeName>
</protein>
<proteinExistence type="inferred from homology"/>
<accession>A0A8I1GGW1</accession>
<keyword evidence="13" id="KW-0472">Membrane</keyword>
<dbReference type="SUPFAM" id="SSF69572">
    <property type="entry name" value="Activating enzymes of the ubiquitin-like proteins"/>
    <property type="match status" value="1"/>
</dbReference>
<evidence type="ECO:0000256" key="2">
    <source>
        <dbReference type="ARBA" id="ARBA00022679"/>
    </source>
</evidence>
<evidence type="ECO:0000256" key="5">
    <source>
        <dbReference type="ARBA" id="ARBA00052218"/>
    </source>
</evidence>
<dbReference type="Gene3D" id="3.40.50.720">
    <property type="entry name" value="NAD(P)-binding Rossmann-like Domain"/>
    <property type="match status" value="1"/>
</dbReference>
<dbReference type="Pfam" id="PF00899">
    <property type="entry name" value="ThiF"/>
    <property type="match status" value="1"/>
</dbReference>
<evidence type="ECO:0000256" key="7">
    <source>
        <dbReference type="ARBA" id="ARBA00063809"/>
    </source>
</evidence>
<evidence type="ECO:0000256" key="1">
    <source>
        <dbReference type="ARBA" id="ARBA00009919"/>
    </source>
</evidence>
<dbReference type="RefSeq" id="WP_037236733.1">
    <property type="nucleotide sequence ID" value="NZ_JAEMUK010000083.1"/>
</dbReference>
<comment type="caution">
    <text evidence="15">The sequence shown here is derived from an EMBL/GenBank/DDBJ whole genome shotgun (WGS) entry which is preliminary data.</text>
</comment>
<dbReference type="InterPro" id="IPR045886">
    <property type="entry name" value="ThiF/MoeB/HesA"/>
</dbReference>
<comment type="similarity">
    <text evidence="1">Belongs to the HesA/MoeB/ThiF family.</text>
</comment>